<dbReference type="EMBL" id="CYXX01000026">
    <property type="protein sequence ID" value="CUN24882.1"/>
    <property type="molecule type" value="Genomic_DNA"/>
</dbReference>
<dbReference type="Proteomes" id="UP000095453">
    <property type="component" value="Unassembled WGS sequence"/>
</dbReference>
<dbReference type="RefSeq" id="WP_055170940.1">
    <property type="nucleotide sequence ID" value="NZ_CYXX01000026.1"/>
</dbReference>
<proteinExistence type="predicted"/>
<reference evidence="1 2" key="1">
    <citation type="submission" date="2015-09" db="EMBL/GenBank/DDBJ databases">
        <authorList>
            <consortium name="Pathogen Informatics"/>
        </authorList>
    </citation>
    <scope>NUCLEOTIDE SEQUENCE [LARGE SCALE GENOMIC DNA]</scope>
    <source>
        <strain evidence="1 2">2789STDY5608887</strain>
    </source>
</reference>
<evidence type="ECO:0000313" key="1">
    <source>
        <dbReference type="EMBL" id="CUN24882.1"/>
    </source>
</evidence>
<evidence type="ECO:0008006" key="3">
    <source>
        <dbReference type="Google" id="ProtNLM"/>
    </source>
</evidence>
<gene>
    <name evidence="1" type="ORF">ERS852444_02795</name>
</gene>
<sequence>MNLYYELLQYPVFSMKEVNAFYSSERTARAALGKLLKENIVLKIRNGLYTCVSGENGGPVANRFQVASAITPSSYVSHHTAFEYYGTVDQIFYEVYVGSEMRFHDFEFDGYTYHYVKEQMKEGIVSPEFSGGVRVTDKERTIVDSIKDINLIAGLEEVLSCVVSVNSIDETKLLNYLAGYDSAFLYQKIGFIFSEFQTELGISDDFIKICNDRSGNSKRYLTNGICEPGYSSEWKLVYPKNIKRMKNGG</sequence>
<evidence type="ECO:0000313" key="2">
    <source>
        <dbReference type="Proteomes" id="UP000095453"/>
    </source>
</evidence>
<protein>
    <recommendedName>
        <fullName evidence="3">AbiEi antitoxin C-terminal domain-containing protein</fullName>
    </recommendedName>
</protein>
<organism evidence="1 2">
    <name type="scientific">Roseburia inulinivorans</name>
    <dbReference type="NCBI Taxonomy" id="360807"/>
    <lineage>
        <taxon>Bacteria</taxon>
        <taxon>Bacillati</taxon>
        <taxon>Bacillota</taxon>
        <taxon>Clostridia</taxon>
        <taxon>Lachnospirales</taxon>
        <taxon>Lachnospiraceae</taxon>
        <taxon>Roseburia</taxon>
    </lineage>
</organism>
<name>A0A173VBX8_9FIRM</name>
<accession>A0A173VBX8</accession>
<dbReference type="AlphaFoldDB" id="A0A173VBX8"/>